<organism evidence="1 2">
    <name type="scientific">Bythopirellula polymerisocia</name>
    <dbReference type="NCBI Taxonomy" id="2528003"/>
    <lineage>
        <taxon>Bacteria</taxon>
        <taxon>Pseudomonadati</taxon>
        <taxon>Planctomycetota</taxon>
        <taxon>Planctomycetia</taxon>
        <taxon>Pirellulales</taxon>
        <taxon>Lacipirellulaceae</taxon>
        <taxon>Bythopirellula</taxon>
    </lineage>
</organism>
<dbReference type="Proteomes" id="UP000318437">
    <property type="component" value="Unassembled WGS sequence"/>
</dbReference>
<evidence type="ECO:0008006" key="3">
    <source>
        <dbReference type="Google" id="ProtNLM"/>
    </source>
</evidence>
<reference evidence="1 2" key="1">
    <citation type="submission" date="2019-02" db="EMBL/GenBank/DDBJ databases">
        <title>Deep-cultivation of Planctomycetes and their phenomic and genomic characterization uncovers novel biology.</title>
        <authorList>
            <person name="Wiegand S."/>
            <person name="Jogler M."/>
            <person name="Boedeker C."/>
            <person name="Pinto D."/>
            <person name="Vollmers J."/>
            <person name="Rivas-Marin E."/>
            <person name="Kohn T."/>
            <person name="Peeters S.H."/>
            <person name="Heuer A."/>
            <person name="Rast P."/>
            <person name="Oberbeckmann S."/>
            <person name="Bunk B."/>
            <person name="Jeske O."/>
            <person name="Meyerdierks A."/>
            <person name="Storesund J.E."/>
            <person name="Kallscheuer N."/>
            <person name="Luecker S."/>
            <person name="Lage O.M."/>
            <person name="Pohl T."/>
            <person name="Merkel B.J."/>
            <person name="Hornburger P."/>
            <person name="Mueller R.-W."/>
            <person name="Bruemmer F."/>
            <person name="Labrenz M."/>
            <person name="Spormann A.M."/>
            <person name="Op Den Camp H."/>
            <person name="Overmann J."/>
            <person name="Amann R."/>
            <person name="Jetten M.S.M."/>
            <person name="Mascher T."/>
            <person name="Medema M.H."/>
            <person name="Devos D.P."/>
            <person name="Kaster A.-K."/>
            <person name="Ovreas L."/>
            <person name="Rohde M."/>
            <person name="Galperin M.Y."/>
            <person name="Jogler C."/>
        </authorList>
    </citation>
    <scope>NUCLEOTIDE SEQUENCE [LARGE SCALE GENOMIC DNA]</scope>
    <source>
        <strain evidence="1 2">Pla144</strain>
    </source>
</reference>
<dbReference type="RefSeq" id="WP_146453249.1">
    <property type="nucleotide sequence ID" value="NZ_SJPS01000018.1"/>
</dbReference>
<gene>
    <name evidence="1" type="ORF">Pla144_50530</name>
</gene>
<evidence type="ECO:0000313" key="1">
    <source>
        <dbReference type="EMBL" id="TWU17846.1"/>
    </source>
</evidence>
<name>A0A5C6C2X1_9BACT</name>
<sequence length="202" mass="21510">MSSLLEALLGGGTQTVERVRKDTDLDEKGAEQAYGTAVGTILRGLEAKSQTKEGADSIWDMLRKQVEQGNVPSEAPAHNEHVQVKEMDPDQVNDILSVIFGKDAPKVEGGIGKVITLDSEATKKILGKVLPAVLGGIFGQAEKDPEESPRALPQILGGARTEMEEKQPKTRGIFDAILDRDGDGDVDLNDISGLIGVLAGKQ</sequence>
<dbReference type="PROSITE" id="PS00018">
    <property type="entry name" value="EF_HAND_1"/>
    <property type="match status" value="1"/>
</dbReference>
<dbReference type="AlphaFoldDB" id="A0A5C6C2X1"/>
<dbReference type="Pfam" id="PF06078">
    <property type="entry name" value="DUF937"/>
    <property type="match status" value="1"/>
</dbReference>
<dbReference type="EMBL" id="SJPS01000018">
    <property type="protein sequence ID" value="TWU17846.1"/>
    <property type="molecule type" value="Genomic_DNA"/>
</dbReference>
<protein>
    <recommendedName>
        <fullName evidence="3">EF-hand domain-containing protein</fullName>
    </recommendedName>
</protein>
<dbReference type="InterPro" id="IPR009282">
    <property type="entry name" value="DUF937"/>
</dbReference>
<accession>A0A5C6C2X1</accession>
<dbReference type="OrthoDB" id="9782229at2"/>
<proteinExistence type="predicted"/>
<keyword evidence="2" id="KW-1185">Reference proteome</keyword>
<evidence type="ECO:0000313" key="2">
    <source>
        <dbReference type="Proteomes" id="UP000318437"/>
    </source>
</evidence>
<dbReference type="InterPro" id="IPR018247">
    <property type="entry name" value="EF_Hand_1_Ca_BS"/>
</dbReference>
<comment type="caution">
    <text evidence="1">The sequence shown here is derived from an EMBL/GenBank/DDBJ whole genome shotgun (WGS) entry which is preliminary data.</text>
</comment>